<evidence type="ECO:0000313" key="4">
    <source>
        <dbReference type="Proteomes" id="UP001055167"/>
    </source>
</evidence>
<feature type="region of interest" description="Disordered" evidence="1">
    <location>
        <begin position="183"/>
        <end position="203"/>
    </location>
</feature>
<keyword evidence="4" id="KW-1185">Reference proteome</keyword>
<gene>
    <name evidence="3" type="ORF">OPKNFCMD_6779</name>
</gene>
<proteinExistence type="predicted"/>
<evidence type="ECO:0000256" key="2">
    <source>
        <dbReference type="SAM" id="Phobius"/>
    </source>
</evidence>
<reference evidence="3" key="2">
    <citation type="submission" date="2021-08" db="EMBL/GenBank/DDBJ databases">
        <authorList>
            <person name="Tani A."/>
            <person name="Ola A."/>
            <person name="Ogura Y."/>
            <person name="Katsura K."/>
            <person name="Hayashi T."/>
        </authorList>
    </citation>
    <scope>NUCLEOTIDE SEQUENCE</scope>
    <source>
        <strain evidence="3">KCTC 52305</strain>
    </source>
</reference>
<reference evidence="3" key="1">
    <citation type="journal article" date="2021" name="Front. Microbiol.">
        <title>Comprehensive Comparative Genomics and Phenotyping of Methylobacterium Species.</title>
        <authorList>
            <person name="Alessa O."/>
            <person name="Ogura Y."/>
            <person name="Fujitani Y."/>
            <person name="Takami H."/>
            <person name="Hayashi T."/>
            <person name="Sahin N."/>
            <person name="Tani A."/>
        </authorList>
    </citation>
    <scope>NUCLEOTIDE SEQUENCE</scope>
    <source>
        <strain evidence="3">KCTC 52305</strain>
    </source>
</reference>
<accession>A0ABQ4R9S6</accession>
<keyword evidence="2" id="KW-1133">Transmembrane helix</keyword>
<keyword evidence="2" id="KW-0812">Transmembrane</keyword>
<evidence type="ECO:0000313" key="3">
    <source>
        <dbReference type="EMBL" id="GJD53999.1"/>
    </source>
</evidence>
<dbReference type="RefSeq" id="WP_128565439.1">
    <property type="nucleotide sequence ID" value="NZ_BPQH01000045.1"/>
</dbReference>
<organism evidence="3 4">
    <name type="scientific">Methylobacterium crusticola</name>
    <dbReference type="NCBI Taxonomy" id="1697972"/>
    <lineage>
        <taxon>Bacteria</taxon>
        <taxon>Pseudomonadati</taxon>
        <taxon>Pseudomonadota</taxon>
        <taxon>Alphaproteobacteria</taxon>
        <taxon>Hyphomicrobiales</taxon>
        <taxon>Methylobacteriaceae</taxon>
        <taxon>Methylobacterium</taxon>
    </lineage>
</organism>
<comment type="caution">
    <text evidence="3">The sequence shown here is derived from an EMBL/GenBank/DDBJ whole genome shotgun (WGS) entry which is preliminary data.</text>
</comment>
<feature type="transmembrane region" description="Helical" evidence="2">
    <location>
        <begin position="6"/>
        <end position="26"/>
    </location>
</feature>
<feature type="compositionally biased region" description="Polar residues" evidence="1">
    <location>
        <begin position="194"/>
        <end position="203"/>
    </location>
</feature>
<evidence type="ECO:0008006" key="5">
    <source>
        <dbReference type="Google" id="ProtNLM"/>
    </source>
</evidence>
<name>A0ABQ4R9S6_9HYPH</name>
<evidence type="ECO:0000256" key="1">
    <source>
        <dbReference type="SAM" id="MobiDB-lite"/>
    </source>
</evidence>
<dbReference type="Proteomes" id="UP001055167">
    <property type="component" value="Unassembled WGS sequence"/>
</dbReference>
<sequence>MFDFVHNYIVLLSGVAGAALGGLISWRVGVKTARTNRTVELFKELDSSEMGKVRIEAQDFLRANPATNYDDYARKADARPVWEVIYFYQRLSQLLSAGLLLDRVVADWFGETFVWWREHSFRNELRPARWKAYRDLQRLPRWLERRCRTASRKGAAIHRLSFRLWGGPPDARAIWQDRGRADGTIDREDDMSTPIRNGTASAK</sequence>
<dbReference type="EMBL" id="BPQH01000045">
    <property type="protein sequence ID" value="GJD53999.1"/>
    <property type="molecule type" value="Genomic_DNA"/>
</dbReference>
<keyword evidence="2" id="KW-0472">Membrane</keyword>
<protein>
    <recommendedName>
        <fullName evidence="5">DUF4760 domain-containing protein</fullName>
    </recommendedName>
</protein>